<comment type="caution">
    <text evidence="11">The sequence shown here is derived from an EMBL/GenBank/DDBJ whole genome shotgun (WGS) entry which is preliminary data.</text>
</comment>
<dbReference type="PROSITE" id="PS50052">
    <property type="entry name" value="GUANYLATE_KINASE_2"/>
    <property type="match status" value="1"/>
</dbReference>
<dbReference type="InterPro" id="IPR008144">
    <property type="entry name" value="Guanylate_kin-like_dom"/>
</dbReference>
<dbReference type="PANTHER" id="PTHR23117:SF13">
    <property type="entry name" value="GUANYLATE KINASE"/>
    <property type="match status" value="1"/>
</dbReference>
<evidence type="ECO:0000256" key="6">
    <source>
        <dbReference type="ARBA" id="ARBA00022840"/>
    </source>
</evidence>
<protein>
    <recommendedName>
        <fullName evidence="8">Guanylate kinase 1</fullName>
        <ecNumber evidence="2">2.7.4.8</ecNumber>
    </recommendedName>
    <alternativeName>
        <fullName evidence="9">GMP kinase 1</fullName>
    </alternativeName>
</protein>
<dbReference type="InterPro" id="IPR020590">
    <property type="entry name" value="Guanylate_kinase_CS"/>
</dbReference>
<evidence type="ECO:0000256" key="9">
    <source>
        <dbReference type="ARBA" id="ARBA00081967"/>
    </source>
</evidence>
<feature type="domain" description="Guanylate kinase-like" evidence="10">
    <location>
        <begin position="133"/>
        <end position="315"/>
    </location>
</feature>
<sequence>MGEAPAFIVDDLQSGFQKGFCLKSKCCETAITLGDKTYVVGASNDELSIGVRIFDKAIGGWVETAVVGTKPKPCKGHSAVLLNEDRILVIKKGSAPDDCIWFLEVNTPYVRELKKKTGTEVVAWSKGVRGNAQKPVVISGPSGVGKGTLISMLMKEFPSMFGFSVSHTTRAPRAMEKDGVHYHFTERSVMEKEIEDGKFLEFASVHGNLYGTSIEAVEVVADMGKRCILDIDVQGARSVRASSLEAIFIFISPPSMEELEKRLRARGTESEEQILKRLRNAKAEIDQGESSGIFDHFLYNDRLEECYESLKKLLGLDETTVATQITSPQGINLPADHSVSKIDNKIIIKSETPESDKASKNLIVLDVSSLKGGAPGRTRGFDVHAIDSFSDGFNGIHCLS</sequence>
<dbReference type="InterPro" id="IPR008145">
    <property type="entry name" value="GK/Ca_channel_bsu"/>
</dbReference>
<evidence type="ECO:0000256" key="5">
    <source>
        <dbReference type="ARBA" id="ARBA00022777"/>
    </source>
</evidence>
<evidence type="ECO:0000259" key="10">
    <source>
        <dbReference type="PROSITE" id="PS50052"/>
    </source>
</evidence>
<dbReference type="SUPFAM" id="SSF52540">
    <property type="entry name" value="P-loop containing nucleoside triphosphate hydrolases"/>
    <property type="match status" value="1"/>
</dbReference>
<comment type="catalytic activity">
    <reaction evidence="7">
        <text>GMP + ATP = GDP + ADP</text>
        <dbReference type="Rhea" id="RHEA:20780"/>
        <dbReference type="ChEBI" id="CHEBI:30616"/>
        <dbReference type="ChEBI" id="CHEBI:58115"/>
        <dbReference type="ChEBI" id="CHEBI:58189"/>
        <dbReference type="ChEBI" id="CHEBI:456216"/>
        <dbReference type="EC" id="2.7.4.8"/>
    </reaction>
</comment>
<dbReference type="FunFam" id="3.40.50.300:FF:000776">
    <property type="entry name" value="Guanylate kinase 2"/>
    <property type="match status" value="1"/>
</dbReference>
<evidence type="ECO:0000256" key="4">
    <source>
        <dbReference type="ARBA" id="ARBA00022741"/>
    </source>
</evidence>
<keyword evidence="5 11" id="KW-0418">Kinase</keyword>
<dbReference type="EC" id="2.7.4.8" evidence="2"/>
<evidence type="ECO:0000256" key="7">
    <source>
        <dbReference type="ARBA" id="ARBA00048594"/>
    </source>
</evidence>
<organism evidence="11 12">
    <name type="scientific">Turnera subulata</name>
    <dbReference type="NCBI Taxonomy" id="218843"/>
    <lineage>
        <taxon>Eukaryota</taxon>
        <taxon>Viridiplantae</taxon>
        <taxon>Streptophyta</taxon>
        <taxon>Embryophyta</taxon>
        <taxon>Tracheophyta</taxon>
        <taxon>Spermatophyta</taxon>
        <taxon>Magnoliopsida</taxon>
        <taxon>eudicotyledons</taxon>
        <taxon>Gunneridae</taxon>
        <taxon>Pentapetalae</taxon>
        <taxon>rosids</taxon>
        <taxon>fabids</taxon>
        <taxon>Malpighiales</taxon>
        <taxon>Passifloraceae</taxon>
        <taxon>Turnera</taxon>
    </lineage>
</organism>
<keyword evidence="4" id="KW-0547">Nucleotide-binding</keyword>
<dbReference type="OrthoDB" id="6334211at2759"/>
<dbReference type="PANTHER" id="PTHR23117">
    <property type="entry name" value="GUANYLATE KINASE-RELATED"/>
    <property type="match status" value="1"/>
</dbReference>
<reference evidence="11" key="2">
    <citation type="journal article" date="2023" name="Plants (Basel)">
        <title>Annotation of the Turnera subulata (Passifloraceae) Draft Genome Reveals the S-Locus Evolved after the Divergence of Turneroideae from Passifloroideae in a Stepwise Manner.</title>
        <authorList>
            <person name="Henning P.M."/>
            <person name="Roalson E.H."/>
            <person name="Mir W."/>
            <person name="McCubbin A.G."/>
            <person name="Shore J.S."/>
        </authorList>
    </citation>
    <scope>NUCLEOTIDE SEQUENCE</scope>
    <source>
        <strain evidence="11">F60SS</strain>
    </source>
</reference>
<evidence type="ECO:0000256" key="8">
    <source>
        <dbReference type="ARBA" id="ARBA00067520"/>
    </source>
</evidence>
<reference evidence="11" key="1">
    <citation type="submission" date="2022-02" db="EMBL/GenBank/DDBJ databases">
        <authorList>
            <person name="Henning P.M."/>
            <person name="McCubbin A.G."/>
            <person name="Shore J.S."/>
        </authorList>
    </citation>
    <scope>NUCLEOTIDE SEQUENCE</scope>
    <source>
        <strain evidence="11">F60SS</strain>
        <tissue evidence="11">Leaves</tissue>
    </source>
</reference>
<dbReference type="PROSITE" id="PS00856">
    <property type="entry name" value="GUANYLATE_KINASE_1"/>
    <property type="match status" value="1"/>
</dbReference>
<dbReference type="Gene3D" id="3.40.50.300">
    <property type="entry name" value="P-loop containing nucleotide triphosphate hydrolases"/>
    <property type="match status" value="1"/>
</dbReference>
<evidence type="ECO:0000313" key="11">
    <source>
        <dbReference type="EMBL" id="KAJ4824522.1"/>
    </source>
</evidence>
<dbReference type="SMART" id="SM00072">
    <property type="entry name" value="GuKc"/>
    <property type="match status" value="1"/>
</dbReference>
<keyword evidence="3" id="KW-0808">Transferase</keyword>
<gene>
    <name evidence="11" type="primary">GK2</name>
    <name evidence="11" type="ORF">Tsubulata_045131</name>
</gene>
<evidence type="ECO:0000256" key="1">
    <source>
        <dbReference type="ARBA" id="ARBA00005790"/>
    </source>
</evidence>
<dbReference type="GO" id="GO:0005524">
    <property type="term" value="F:ATP binding"/>
    <property type="evidence" value="ECO:0007669"/>
    <property type="project" value="UniProtKB-KW"/>
</dbReference>
<dbReference type="InterPro" id="IPR027417">
    <property type="entry name" value="P-loop_NTPase"/>
</dbReference>
<accession>A0A9Q0J1G9</accession>
<name>A0A9Q0J1G9_9ROSI</name>
<dbReference type="SUPFAM" id="SSF50965">
    <property type="entry name" value="Galactose oxidase, central domain"/>
    <property type="match status" value="1"/>
</dbReference>
<dbReference type="GO" id="GO:0004385">
    <property type="term" value="F:GMP kinase activity"/>
    <property type="evidence" value="ECO:0007669"/>
    <property type="project" value="UniProtKB-EC"/>
</dbReference>
<evidence type="ECO:0000256" key="3">
    <source>
        <dbReference type="ARBA" id="ARBA00022679"/>
    </source>
</evidence>
<keyword evidence="6" id="KW-0067">ATP-binding</keyword>
<dbReference type="InterPro" id="IPR011043">
    <property type="entry name" value="Gal_Oxase/kelch_b-propeller"/>
</dbReference>
<evidence type="ECO:0000313" key="12">
    <source>
        <dbReference type="Proteomes" id="UP001141552"/>
    </source>
</evidence>
<dbReference type="FunFam" id="3.30.63.10:FF:000002">
    <property type="entry name" value="Guanylate kinase 1"/>
    <property type="match status" value="1"/>
</dbReference>
<dbReference type="AlphaFoldDB" id="A0A9Q0J1G9"/>
<evidence type="ECO:0000256" key="2">
    <source>
        <dbReference type="ARBA" id="ARBA00012961"/>
    </source>
</evidence>
<dbReference type="InterPro" id="IPR017665">
    <property type="entry name" value="Guanylate_kinase"/>
</dbReference>
<dbReference type="GO" id="GO:0005829">
    <property type="term" value="C:cytosol"/>
    <property type="evidence" value="ECO:0007669"/>
    <property type="project" value="TreeGrafter"/>
</dbReference>
<keyword evidence="12" id="KW-1185">Reference proteome</keyword>
<proteinExistence type="inferred from homology"/>
<dbReference type="NCBIfam" id="TIGR03263">
    <property type="entry name" value="guanyl_kin"/>
    <property type="match status" value="1"/>
</dbReference>
<comment type="similarity">
    <text evidence="1">Belongs to the guanylate kinase family.</text>
</comment>
<dbReference type="EMBL" id="JAKUCV010007162">
    <property type="protein sequence ID" value="KAJ4824522.1"/>
    <property type="molecule type" value="Genomic_DNA"/>
</dbReference>
<dbReference type="Proteomes" id="UP001141552">
    <property type="component" value="Unassembled WGS sequence"/>
</dbReference>
<dbReference type="CDD" id="cd00071">
    <property type="entry name" value="GMPK"/>
    <property type="match status" value="1"/>
</dbReference>
<dbReference type="Pfam" id="PF00625">
    <property type="entry name" value="Guanylate_kin"/>
    <property type="match status" value="1"/>
</dbReference>